<evidence type="ECO:0000313" key="10">
    <source>
        <dbReference type="Proteomes" id="UP000198462"/>
    </source>
</evidence>
<comment type="subcellular location">
    <subcellularLocation>
        <location evidence="1">Cell membrane</location>
        <topology evidence="1">Multi-pass membrane protein</topology>
    </subcellularLocation>
</comment>
<feature type="transmembrane region" description="Helical" evidence="8">
    <location>
        <begin position="285"/>
        <end position="308"/>
    </location>
</feature>
<name>A0A219B236_9SPHN</name>
<keyword evidence="7 8" id="KW-0472">Membrane</keyword>
<evidence type="ECO:0000256" key="3">
    <source>
        <dbReference type="ARBA" id="ARBA00022676"/>
    </source>
</evidence>
<reference evidence="10" key="1">
    <citation type="submission" date="2017-05" db="EMBL/GenBank/DDBJ databases">
        <authorList>
            <person name="Lin X."/>
        </authorList>
    </citation>
    <scope>NUCLEOTIDE SEQUENCE [LARGE SCALE GENOMIC DNA]</scope>
    <source>
        <strain evidence="10">JLT2012</strain>
    </source>
</reference>
<protein>
    <submittedName>
        <fullName evidence="9">Uncharacterized protein</fullName>
    </submittedName>
</protein>
<feature type="transmembrane region" description="Helical" evidence="8">
    <location>
        <begin position="68"/>
        <end position="98"/>
    </location>
</feature>
<evidence type="ECO:0000313" key="9">
    <source>
        <dbReference type="EMBL" id="OWV32264.1"/>
    </source>
</evidence>
<dbReference type="RefSeq" id="WP_088711063.1">
    <property type="nucleotide sequence ID" value="NZ_NFZT01000001.1"/>
</dbReference>
<keyword evidence="3" id="KW-0328">Glycosyltransferase</keyword>
<evidence type="ECO:0000256" key="4">
    <source>
        <dbReference type="ARBA" id="ARBA00022679"/>
    </source>
</evidence>
<evidence type="ECO:0000256" key="1">
    <source>
        <dbReference type="ARBA" id="ARBA00004651"/>
    </source>
</evidence>
<evidence type="ECO:0000256" key="8">
    <source>
        <dbReference type="SAM" id="Phobius"/>
    </source>
</evidence>
<dbReference type="AlphaFoldDB" id="A0A219B236"/>
<dbReference type="GO" id="GO:0005886">
    <property type="term" value="C:plasma membrane"/>
    <property type="evidence" value="ECO:0007669"/>
    <property type="project" value="UniProtKB-SubCell"/>
</dbReference>
<feature type="transmembrane region" description="Helical" evidence="8">
    <location>
        <begin position="181"/>
        <end position="197"/>
    </location>
</feature>
<dbReference type="InterPro" id="IPR050297">
    <property type="entry name" value="LipidA_mod_glycosyltrf_83"/>
</dbReference>
<proteinExistence type="predicted"/>
<dbReference type="GO" id="GO:0009103">
    <property type="term" value="P:lipopolysaccharide biosynthetic process"/>
    <property type="evidence" value="ECO:0007669"/>
    <property type="project" value="UniProtKB-ARBA"/>
</dbReference>
<evidence type="ECO:0000256" key="5">
    <source>
        <dbReference type="ARBA" id="ARBA00022692"/>
    </source>
</evidence>
<dbReference type="GO" id="GO:0016763">
    <property type="term" value="F:pentosyltransferase activity"/>
    <property type="evidence" value="ECO:0007669"/>
    <property type="project" value="TreeGrafter"/>
</dbReference>
<sequence length="480" mass="51698">MPSALPRIGSGTLACLVVAAAALVIRLPALGDPNYHMDEQFYLLFGEMMTQGALPYVDVWDRKPVGLFLLYAVFALFGDGLLAYQLGALLAAGGTAMLICAAAMRRTGPAVAAAAGIVYLLALEFFMGGGGQSPIFYNLPVMLAFLLLLRSCEREGETDIFPGAAAMLLCGLAVAVKPTALFEGAGIGLGFLWLWHRRGVGFRPLLQRVFWFALCGGGPSLAGAALMYALGAGPAYIQAAFISVFERTAEGSLGWPQARKMLILLSPLMAPTLLFCALGKARAPLAFYVVGAFAGFFVVPNFFVHYALPLLPPFILAAVWMFRSDRLRGVYLAVLALMLAVPGQRLSAEPHLRSKETTAALARTVGAHLDGGCLYVYDGPVSLYRETGACKVTPYLFPEHLNFARERFALPQPADEAMRGALAARPAVIVTRPRPIVPAPNRQNFALLSEELERSYEPVATLPETTVEGERDVIIWALKR</sequence>
<evidence type="ECO:0000256" key="6">
    <source>
        <dbReference type="ARBA" id="ARBA00022989"/>
    </source>
</evidence>
<dbReference type="EMBL" id="NFZT01000001">
    <property type="protein sequence ID" value="OWV32264.1"/>
    <property type="molecule type" value="Genomic_DNA"/>
</dbReference>
<comment type="caution">
    <text evidence="9">The sequence shown here is derived from an EMBL/GenBank/DDBJ whole genome shotgun (WGS) entry which is preliminary data.</text>
</comment>
<keyword evidence="5 8" id="KW-0812">Transmembrane</keyword>
<dbReference type="Proteomes" id="UP000198462">
    <property type="component" value="Unassembled WGS sequence"/>
</dbReference>
<feature type="transmembrane region" description="Helical" evidence="8">
    <location>
        <begin position="110"/>
        <end position="129"/>
    </location>
</feature>
<dbReference type="PANTHER" id="PTHR33908:SF11">
    <property type="entry name" value="MEMBRANE PROTEIN"/>
    <property type="match status" value="1"/>
</dbReference>
<keyword evidence="6 8" id="KW-1133">Transmembrane helix</keyword>
<evidence type="ECO:0000256" key="7">
    <source>
        <dbReference type="ARBA" id="ARBA00023136"/>
    </source>
</evidence>
<organism evidence="9 10">
    <name type="scientific">Pacificimonas flava</name>
    <dbReference type="NCBI Taxonomy" id="1234595"/>
    <lineage>
        <taxon>Bacteria</taxon>
        <taxon>Pseudomonadati</taxon>
        <taxon>Pseudomonadota</taxon>
        <taxon>Alphaproteobacteria</taxon>
        <taxon>Sphingomonadales</taxon>
        <taxon>Sphingosinicellaceae</taxon>
        <taxon>Pacificimonas</taxon>
    </lineage>
</organism>
<dbReference type="PANTHER" id="PTHR33908">
    <property type="entry name" value="MANNOSYLTRANSFERASE YKCB-RELATED"/>
    <property type="match status" value="1"/>
</dbReference>
<accession>A0A219B236</accession>
<feature type="transmembrane region" description="Helical" evidence="8">
    <location>
        <begin position="261"/>
        <end position="278"/>
    </location>
</feature>
<keyword evidence="10" id="KW-1185">Reference proteome</keyword>
<evidence type="ECO:0000256" key="2">
    <source>
        <dbReference type="ARBA" id="ARBA00022475"/>
    </source>
</evidence>
<feature type="transmembrane region" description="Helical" evidence="8">
    <location>
        <begin position="209"/>
        <end position="230"/>
    </location>
</feature>
<dbReference type="OrthoDB" id="345761at2"/>
<gene>
    <name evidence="9" type="ORF">B5C34_01555</name>
</gene>
<keyword evidence="2" id="KW-1003">Cell membrane</keyword>
<keyword evidence="4" id="KW-0808">Transferase</keyword>